<dbReference type="AlphaFoldDB" id="A0A317PDR2"/>
<evidence type="ECO:0000313" key="2">
    <source>
        <dbReference type="Proteomes" id="UP000246352"/>
    </source>
</evidence>
<dbReference type="Proteomes" id="UP000246352">
    <property type="component" value="Unassembled WGS sequence"/>
</dbReference>
<organism evidence="1 2">
    <name type="scientific">Hoeflea marina</name>
    <dbReference type="NCBI Taxonomy" id="274592"/>
    <lineage>
        <taxon>Bacteria</taxon>
        <taxon>Pseudomonadati</taxon>
        <taxon>Pseudomonadota</taxon>
        <taxon>Alphaproteobacteria</taxon>
        <taxon>Hyphomicrobiales</taxon>
        <taxon>Rhizobiaceae</taxon>
        <taxon>Hoeflea</taxon>
    </lineage>
</organism>
<protein>
    <submittedName>
        <fullName evidence="1">Uncharacterized protein</fullName>
    </submittedName>
</protein>
<proteinExistence type="predicted"/>
<keyword evidence="2" id="KW-1185">Reference proteome</keyword>
<comment type="caution">
    <text evidence="1">The sequence shown here is derived from an EMBL/GenBank/DDBJ whole genome shotgun (WGS) entry which is preliminary data.</text>
</comment>
<accession>A0A317PDR2</accession>
<dbReference type="EMBL" id="QGTR01000006">
    <property type="protein sequence ID" value="PWV97679.1"/>
    <property type="molecule type" value="Genomic_DNA"/>
</dbReference>
<evidence type="ECO:0000313" key="1">
    <source>
        <dbReference type="EMBL" id="PWV97679.1"/>
    </source>
</evidence>
<dbReference type="OrthoDB" id="8410829at2"/>
<dbReference type="RefSeq" id="WP_146215642.1">
    <property type="nucleotide sequence ID" value="NZ_QGTR01000006.1"/>
</dbReference>
<name>A0A317PDR2_9HYPH</name>
<reference evidence="1 2" key="1">
    <citation type="submission" date="2018-05" db="EMBL/GenBank/DDBJ databases">
        <title>Genomic Encyclopedia of Type Strains, Phase IV (KMG-IV): sequencing the most valuable type-strain genomes for metagenomic binning, comparative biology and taxonomic classification.</title>
        <authorList>
            <person name="Goeker M."/>
        </authorList>
    </citation>
    <scope>NUCLEOTIDE SEQUENCE [LARGE SCALE GENOMIC DNA]</scope>
    <source>
        <strain evidence="1 2">DSM 16791</strain>
    </source>
</reference>
<gene>
    <name evidence="1" type="ORF">DFR52_106203</name>
</gene>
<sequence length="808" mass="89486">MADRLNFEDGDTLKVWLKDEPATWAQAIAARCALRVFPLVFSLVDHPSGPDFLDLKQELILNVWRATFISWVCRMYPKYDLKAAAAAAASVTNAANAFTKAASKKTTSQTFPALSKAVSATSSEAAAFYACSAASYESRATTASAASNAAAAASQAALGDRYFVWSAVNADVQFLQAGNVSESPVPRLVSMPLWIEPIPESERYKTNSPEFTRLAFDRFANLDWVRNSPWELITDWYVAVLPNDKTAKPSSRFGERADIVIATQPDEFWDREPQIVLDAIAEIVAREMPEQPVDNWDHSRFSIIRTAKDGYWGRGTIFSFDARRFLEHTNAFYTEEFSPLDDRVQANLLNIPTLFTYEQVASAQSRIGHISAITKNGNTLDFTVAFDEEAGWIDTEKLERVKVELGIDTNFELHRTHWSIKEGDLYQILHDASLISDAHQPTIADFIVNYIEAAYEPVTIDQIRSAFRDANYPVIDKTMRGELSRLAKIGGIRRVDRGLYANKSWVAPSVNQPPTPESGPGPKYGVVDGRLAALASPPPDDETTAQERLIARLKRDIGVLNELAKPIGNSHPHLAGAIAEYGELLSASIEEMDVTGLWSVGSSLAGYAQAFRDQNIARTLSEPLEPQLDGLLQSVVRQHGAFILGFEEGRDLVSRADEFALDRNRLAEIEQPGNELLEELTENAALVDDATRDLHAPVRDYLHDVGWMANRAGYSGYLIIRNSIRAVIHLTIGKEPTVAAIVGALAGVSVMAGDPNMNFLRAALPFLRENAPQLIAFFNHSPEMKAYVEWALRIVGEVEMAERYESDD</sequence>